<feature type="region of interest" description="Disordered" evidence="1">
    <location>
        <begin position="37"/>
        <end position="58"/>
    </location>
</feature>
<dbReference type="Proteomes" id="UP000004245">
    <property type="component" value="Unassembled WGS sequence"/>
</dbReference>
<evidence type="ECO:0000313" key="3">
    <source>
        <dbReference type="Proteomes" id="UP000004245"/>
    </source>
</evidence>
<protein>
    <submittedName>
        <fullName evidence="2">Uncharacterized protein</fullName>
    </submittedName>
</protein>
<sequence length="58" mass="6270">MNFSSPAGCHRTREMTIASCSFDDGTLVLLLCFGNLSAPAGRDRRGSSLRRPTVAGRR</sequence>
<name>E9T4M9_RHOHA</name>
<proteinExistence type="predicted"/>
<organism evidence="2 3">
    <name type="scientific">Prescottella equi ATCC 33707</name>
    <dbReference type="NCBI Taxonomy" id="525370"/>
    <lineage>
        <taxon>Bacteria</taxon>
        <taxon>Bacillati</taxon>
        <taxon>Actinomycetota</taxon>
        <taxon>Actinomycetes</taxon>
        <taxon>Mycobacteriales</taxon>
        <taxon>Nocardiaceae</taxon>
        <taxon>Prescottella</taxon>
    </lineage>
</organism>
<dbReference type="AlphaFoldDB" id="E9T4M9"/>
<dbReference type="EMBL" id="ADNW02000015">
    <property type="protein sequence ID" value="EGD22762.1"/>
    <property type="molecule type" value="Genomic_DNA"/>
</dbReference>
<dbReference type="HOGENOM" id="CLU_2976342_0_0_11"/>
<accession>E9T4M9</accession>
<comment type="caution">
    <text evidence="2">The sequence shown here is derived from an EMBL/GenBank/DDBJ whole genome shotgun (WGS) entry which is preliminary data.</text>
</comment>
<keyword evidence="3" id="KW-1185">Reference proteome</keyword>
<evidence type="ECO:0000313" key="2">
    <source>
        <dbReference type="EMBL" id="EGD22762.1"/>
    </source>
</evidence>
<evidence type="ECO:0000256" key="1">
    <source>
        <dbReference type="SAM" id="MobiDB-lite"/>
    </source>
</evidence>
<gene>
    <name evidence="2" type="ORF">HMPREF0724_13507</name>
</gene>
<reference evidence="2" key="1">
    <citation type="submission" date="2011-01" db="EMBL/GenBank/DDBJ databases">
        <authorList>
            <person name="Muzny D."/>
            <person name="Qin X."/>
            <person name="Buhay C."/>
            <person name="Dugan-Rocha S."/>
            <person name="Ding Y."/>
            <person name="Chen G."/>
            <person name="Hawes A."/>
            <person name="Holder M."/>
            <person name="Jhangiani S."/>
            <person name="Johnson A."/>
            <person name="Khan Z."/>
            <person name="Li Z."/>
            <person name="Liu W."/>
            <person name="Liu X."/>
            <person name="Perez L."/>
            <person name="Shen H."/>
            <person name="Wang Q."/>
            <person name="Watt J."/>
            <person name="Xi L."/>
            <person name="Xin Y."/>
            <person name="Zhou J."/>
            <person name="Deng J."/>
            <person name="Jiang H."/>
            <person name="Liu Y."/>
            <person name="Qu J."/>
            <person name="Song X.-Z."/>
            <person name="Zhang L."/>
            <person name="Villasana D."/>
            <person name="Johnson A."/>
            <person name="Liu J."/>
            <person name="Liyanage D."/>
            <person name="Lorensuhewa L."/>
            <person name="Robinson T."/>
            <person name="Song A."/>
            <person name="Song B.-B."/>
            <person name="Dinh H."/>
            <person name="Thornton R."/>
            <person name="Coyle M."/>
            <person name="Francisco L."/>
            <person name="Jackson L."/>
            <person name="Javaid M."/>
            <person name="Korchina V."/>
            <person name="Kovar C."/>
            <person name="Mata R."/>
            <person name="Mathew T."/>
            <person name="Ngo R."/>
            <person name="Nguyen L."/>
            <person name="Nguyen N."/>
            <person name="Okwuonu G."/>
            <person name="Ongeri F."/>
            <person name="Pham C."/>
            <person name="Simmons D."/>
            <person name="Wilczek-Boney K."/>
            <person name="Hale W."/>
            <person name="Jakkamsetti A."/>
            <person name="Pham P."/>
            <person name="Ruth R."/>
            <person name="San Lucas F."/>
            <person name="Warren J."/>
            <person name="Zhang J."/>
            <person name="Zhao Z."/>
            <person name="Zhou C."/>
            <person name="Zhu D."/>
            <person name="Lee S."/>
            <person name="Bess C."/>
            <person name="Blankenburg K."/>
            <person name="Forbes L."/>
            <person name="Fu Q."/>
            <person name="Gubbala S."/>
            <person name="Hirani K."/>
            <person name="Jayaseelan J.C."/>
            <person name="Lara F."/>
            <person name="Munidasa M."/>
            <person name="Palculict T."/>
            <person name="Patil S."/>
            <person name="Pu L.-L."/>
            <person name="Saada N."/>
            <person name="Tang L."/>
            <person name="Weissenberger G."/>
            <person name="Zhu Y."/>
            <person name="Hemphill L."/>
            <person name="Shang Y."/>
            <person name="Youmans B."/>
            <person name="Ayvaz T."/>
            <person name="Ross M."/>
            <person name="Santibanez J."/>
            <person name="Aqrawi P."/>
            <person name="Gross S."/>
            <person name="Joshi V."/>
            <person name="Fowler G."/>
            <person name="Nazareth L."/>
            <person name="Reid J."/>
            <person name="Worley K."/>
            <person name="Petrosino J."/>
            <person name="Highlander S."/>
            <person name="Gibbs R."/>
        </authorList>
    </citation>
    <scope>NUCLEOTIDE SEQUENCE [LARGE SCALE GENOMIC DNA]</scope>
    <source>
        <strain evidence="2">ATCC 33707</strain>
    </source>
</reference>